<dbReference type="CDD" id="cd14978">
    <property type="entry name" value="7tmA_FMRFamide_R-like"/>
    <property type="match status" value="1"/>
</dbReference>
<feature type="transmembrane region" description="Helical" evidence="6">
    <location>
        <begin position="51"/>
        <end position="73"/>
    </location>
</feature>
<keyword evidence="2 6" id="KW-0812">Transmembrane</keyword>
<dbReference type="PANTHER" id="PTHR46273:SF4">
    <property type="entry name" value="AT19640P"/>
    <property type="match status" value="1"/>
</dbReference>
<dbReference type="GO" id="GO:0005886">
    <property type="term" value="C:plasma membrane"/>
    <property type="evidence" value="ECO:0007669"/>
    <property type="project" value="TreeGrafter"/>
</dbReference>
<dbReference type="InterPro" id="IPR017452">
    <property type="entry name" value="GPCR_Rhodpsn_7TM"/>
</dbReference>
<evidence type="ECO:0000313" key="9">
    <source>
        <dbReference type="Proteomes" id="UP000242188"/>
    </source>
</evidence>
<evidence type="ECO:0000256" key="3">
    <source>
        <dbReference type="ARBA" id="ARBA00022989"/>
    </source>
</evidence>
<evidence type="ECO:0000256" key="1">
    <source>
        <dbReference type="ARBA" id="ARBA00004370"/>
    </source>
</evidence>
<evidence type="ECO:0000259" key="7">
    <source>
        <dbReference type="PROSITE" id="PS50262"/>
    </source>
</evidence>
<dbReference type="Pfam" id="PF10324">
    <property type="entry name" value="7TM_GPCR_Srw"/>
    <property type="match status" value="1"/>
</dbReference>
<feature type="transmembrane region" description="Helical" evidence="6">
    <location>
        <begin position="124"/>
        <end position="152"/>
    </location>
</feature>
<dbReference type="PANTHER" id="PTHR46273">
    <property type="entry name" value="MYOSUPPRESSIN RECEPTOR 1, ISOFORM B-RELATED"/>
    <property type="match status" value="1"/>
</dbReference>
<dbReference type="Proteomes" id="UP000242188">
    <property type="component" value="Unassembled WGS sequence"/>
</dbReference>
<dbReference type="EMBL" id="NEDP02076751">
    <property type="protein sequence ID" value="OWF34716.1"/>
    <property type="molecule type" value="Genomic_DNA"/>
</dbReference>
<dbReference type="OrthoDB" id="5864054at2759"/>
<sequence length="386" mass="44092">MGNMDILVDNFNMNTSRYTPQSSVEPTNHTPMGSAPGAETVNQFMMHYSQYHGFISAVICVFGVVSNILNIIVLTRRHMITPTNYILIALAISDVLTMSFYLVYAIYFYCYAIPFTSYGHSEGWIYFVCINILVVITCHNMAMWLTVSLAVFRYIFVCHHVVANQLCSLQRAKITIAIVMFTTIITCTPNYFLYKVIQLDLENNQTGYWVGQSEFASNNIYFQPITFWIYGVIIKIAPCVLLTILSACIIYTMNEASKRRQRLLQQSGRHNEEALAEHNRTTMMLVAVVLFFVITEFPQGILAAISGLNDTFFQEVYSNLGDIMDLLVLINSAINFILYCIMSKQFRDTFKNLFVCCKLQKVRNHSSNSRQNGTSYYNVKTESTQV</sequence>
<dbReference type="AlphaFoldDB" id="A0A210PE37"/>
<feature type="transmembrane region" description="Helical" evidence="6">
    <location>
        <begin position="285"/>
        <end position="306"/>
    </location>
</feature>
<feature type="transmembrane region" description="Helical" evidence="6">
    <location>
        <begin position="227"/>
        <end position="252"/>
    </location>
</feature>
<dbReference type="InterPro" id="IPR019427">
    <property type="entry name" value="7TM_GPCR_serpentine_rcpt_Srw"/>
</dbReference>
<dbReference type="Gene3D" id="1.20.1070.10">
    <property type="entry name" value="Rhodopsin 7-helix transmembrane proteins"/>
    <property type="match status" value="1"/>
</dbReference>
<organism evidence="8 9">
    <name type="scientific">Mizuhopecten yessoensis</name>
    <name type="common">Japanese scallop</name>
    <name type="synonym">Patinopecten yessoensis</name>
    <dbReference type="NCBI Taxonomy" id="6573"/>
    <lineage>
        <taxon>Eukaryota</taxon>
        <taxon>Metazoa</taxon>
        <taxon>Spiralia</taxon>
        <taxon>Lophotrochozoa</taxon>
        <taxon>Mollusca</taxon>
        <taxon>Bivalvia</taxon>
        <taxon>Autobranchia</taxon>
        <taxon>Pteriomorphia</taxon>
        <taxon>Pectinida</taxon>
        <taxon>Pectinoidea</taxon>
        <taxon>Pectinidae</taxon>
        <taxon>Mizuhopecten</taxon>
    </lineage>
</organism>
<reference evidence="8 9" key="1">
    <citation type="journal article" date="2017" name="Nat. Ecol. Evol.">
        <title>Scallop genome provides insights into evolution of bilaterian karyotype and development.</title>
        <authorList>
            <person name="Wang S."/>
            <person name="Zhang J."/>
            <person name="Jiao W."/>
            <person name="Li J."/>
            <person name="Xun X."/>
            <person name="Sun Y."/>
            <person name="Guo X."/>
            <person name="Huan P."/>
            <person name="Dong B."/>
            <person name="Zhang L."/>
            <person name="Hu X."/>
            <person name="Sun X."/>
            <person name="Wang J."/>
            <person name="Zhao C."/>
            <person name="Wang Y."/>
            <person name="Wang D."/>
            <person name="Huang X."/>
            <person name="Wang R."/>
            <person name="Lv J."/>
            <person name="Li Y."/>
            <person name="Zhang Z."/>
            <person name="Liu B."/>
            <person name="Lu W."/>
            <person name="Hui Y."/>
            <person name="Liang J."/>
            <person name="Zhou Z."/>
            <person name="Hou R."/>
            <person name="Li X."/>
            <person name="Liu Y."/>
            <person name="Li H."/>
            <person name="Ning X."/>
            <person name="Lin Y."/>
            <person name="Zhao L."/>
            <person name="Xing Q."/>
            <person name="Dou J."/>
            <person name="Li Y."/>
            <person name="Mao J."/>
            <person name="Guo H."/>
            <person name="Dou H."/>
            <person name="Li T."/>
            <person name="Mu C."/>
            <person name="Jiang W."/>
            <person name="Fu Q."/>
            <person name="Fu X."/>
            <person name="Miao Y."/>
            <person name="Liu J."/>
            <person name="Yu Q."/>
            <person name="Li R."/>
            <person name="Liao H."/>
            <person name="Li X."/>
            <person name="Kong Y."/>
            <person name="Jiang Z."/>
            <person name="Chourrout D."/>
            <person name="Li R."/>
            <person name="Bao Z."/>
        </authorList>
    </citation>
    <scope>NUCLEOTIDE SEQUENCE [LARGE SCALE GENOMIC DNA]</scope>
    <source>
        <strain evidence="8 9">PY_sf001</strain>
    </source>
</reference>
<dbReference type="PRINTS" id="PR00237">
    <property type="entry name" value="GPCRRHODOPSN"/>
</dbReference>
<keyword evidence="3 6" id="KW-1133">Transmembrane helix</keyword>
<dbReference type="STRING" id="6573.A0A210PE37"/>
<evidence type="ECO:0000256" key="6">
    <source>
        <dbReference type="SAM" id="Phobius"/>
    </source>
</evidence>
<feature type="domain" description="G-protein coupled receptors family 1 profile" evidence="7">
    <location>
        <begin position="66"/>
        <end position="339"/>
    </location>
</feature>
<keyword evidence="9" id="KW-1185">Reference proteome</keyword>
<comment type="caution">
    <text evidence="8">The sequence shown here is derived from an EMBL/GenBank/DDBJ whole genome shotgun (WGS) entry which is preliminary data.</text>
</comment>
<dbReference type="GO" id="GO:0008528">
    <property type="term" value="F:G protein-coupled peptide receptor activity"/>
    <property type="evidence" value="ECO:0007669"/>
    <property type="project" value="InterPro"/>
</dbReference>
<evidence type="ECO:0000256" key="5">
    <source>
        <dbReference type="SAM" id="MobiDB-lite"/>
    </source>
</evidence>
<gene>
    <name evidence="8" type="ORF">KP79_PYT11482</name>
</gene>
<evidence type="ECO:0000256" key="2">
    <source>
        <dbReference type="ARBA" id="ARBA00022692"/>
    </source>
</evidence>
<evidence type="ECO:0000313" key="8">
    <source>
        <dbReference type="EMBL" id="OWF34716.1"/>
    </source>
</evidence>
<feature type="transmembrane region" description="Helical" evidence="6">
    <location>
        <begin position="85"/>
        <end position="109"/>
    </location>
</feature>
<proteinExistence type="predicted"/>
<dbReference type="InterPro" id="IPR053219">
    <property type="entry name" value="GPCR_Dmsr-1"/>
</dbReference>
<protein>
    <submittedName>
        <fullName evidence="8">FMRFamide receptor</fullName>
    </submittedName>
</protein>
<dbReference type="PROSITE" id="PS50262">
    <property type="entry name" value="G_PROTEIN_RECEP_F1_2"/>
    <property type="match status" value="1"/>
</dbReference>
<keyword evidence="4 6" id="KW-0472">Membrane</keyword>
<accession>A0A210PE37</accession>
<feature type="region of interest" description="Disordered" evidence="5">
    <location>
        <begin position="366"/>
        <end position="386"/>
    </location>
</feature>
<feature type="transmembrane region" description="Helical" evidence="6">
    <location>
        <begin position="326"/>
        <end position="342"/>
    </location>
</feature>
<comment type="subcellular location">
    <subcellularLocation>
        <location evidence="1">Membrane</location>
    </subcellularLocation>
</comment>
<dbReference type="InterPro" id="IPR000276">
    <property type="entry name" value="GPCR_Rhodpsn"/>
</dbReference>
<evidence type="ECO:0000256" key="4">
    <source>
        <dbReference type="ARBA" id="ARBA00023136"/>
    </source>
</evidence>
<feature type="transmembrane region" description="Helical" evidence="6">
    <location>
        <begin position="172"/>
        <end position="194"/>
    </location>
</feature>
<name>A0A210PE37_MIZYE</name>
<keyword evidence="8" id="KW-0675">Receptor</keyword>
<dbReference type="SUPFAM" id="SSF81321">
    <property type="entry name" value="Family A G protein-coupled receptor-like"/>
    <property type="match status" value="1"/>
</dbReference>